<keyword evidence="2" id="KW-1185">Reference proteome</keyword>
<evidence type="ECO:0000313" key="1">
    <source>
        <dbReference type="EMBL" id="GKV45327.1"/>
    </source>
</evidence>
<dbReference type="AlphaFoldDB" id="A0AAV5M9Z3"/>
<gene>
    <name evidence="1" type="ORF">SLEP1_g52432</name>
</gene>
<organism evidence="1 2">
    <name type="scientific">Rubroshorea leprosula</name>
    <dbReference type="NCBI Taxonomy" id="152421"/>
    <lineage>
        <taxon>Eukaryota</taxon>
        <taxon>Viridiplantae</taxon>
        <taxon>Streptophyta</taxon>
        <taxon>Embryophyta</taxon>
        <taxon>Tracheophyta</taxon>
        <taxon>Spermatophyta</taxon>
        <taxon>Magnoliopsida</taxon>
        <taxon>eudicotyledons</taxon>
        <taxon>Gunneridae</taxon>
        <taxon>Pentapetalae</taxon>
        <taxon>rosids</taxon>
        <taxon>malvids</taxon>
        <taxon>Malvales</taxon>
        <taxon>Dipterocarpaceae</taxon>
        <taxon>Rubroshorea</taxon>
    </lineage>
</organism>
<name>A0AAV5M9Z3_9ROSI</name>
<proteinExistence type="predicted"/>
<accession>A0AAV5M9Z3</accession>
<evidence type="ECO:0000313" key="2">
    <source>
        <dbReference type="Proteomes" id="UP001054252"/>
    </source>
</evidence>
<dbReference type="EMBL" id="BPVZ01000193">
    <property type="protein sequence ID" value="GKV45327.1"/>
    <property type="molecule type" value="Genomic_DNA"/>
</dbReference>
<sequence>MVRLFRSREQIVSLDLANETVEEVLQPDYDDGVKLEKLGILEENGEILLDWNT</sequence>
<protein>
    <submittedName>
        <fullName evidence="1">Uncharacterized protein</fullName>
    </submittedName>
</protein>
<dbReference type="Proteomes" id="UP001054252">
    <property type="component" value="Unassembled WGS sequence"/>
</dbReference>
<comment type="caution">
    <text evidence="1">The sequence shown here is derived from an EMBL/GenBank/DDBJ whole genome shotgun (WGS) entry which is preliminary data.</text>
</comment>
<reference evidence="1 2" key="1">
    <citation type="journal article" date="2021" name="Commun. Biol.">
        <title>The genome of Shorea leprosula (Dipterocarpaceae) highlights the ecological relevance of drought in aseasonal tropical rainforests.</title>
        <authorList>
            <person name="Ng K.K.S."/>
            <person name="Kobayashi M.J."/>
            <person name="Fawcett J.A."/>
            <person name="Hatakeyama M."/>
            <person name="Paape T."/>
            <person name="Ng C.H."/>
            <person name="Ang C.C."/>
            <person name="Tnah L.H."/>
            <person name="Lee C.T."/>
            <person name="Nishiyama T."/>
            <person name="Sese J."/>
            <person name="O'Brien M.J."/>
            <person name="Copetti D."/>
            <person name="Mohd Noor M.I."/>
            <person name="Ong R.C."/>
            <person name="Putra M."/>
            <person name="Sireger I.Z."/>
            <person name="Indrioko S."/>
            <person name="Kosugi Y."/>
            <person name="Izuno A."/>
            <person name="Isagi Y."/>
            <person name="Lee S.L."/>
            <person name="Shimizu K.K."/>
        </authorList>
    </citation>
    <scope>NUCLEOTIDE SEQUENCE [LARGE SCALE GENOMIC DNA]</scope>
    <source>
        <strain evidence="1">214</strain>
    </source>
</reference>